<keyword evidence="3" id="KW-1003">Cell membrane</keyword>
<reference evidence="12" key="1">
    <citation type="submission" date="2020-05" db="EMBL/GenBank/DDBJ databases">
        <authorList>
            <person name="Chiriac C."/>
            <person name="Salcher M."/>
            <person name="Ghai R."/>
            <person name="Kavagutti S V."/>
        </authorList>
    </citation>
    <scope>NUCLEOTIDE SEQUENCE</scope>
</reference>
<dbReference type="Gene3D" id="1.10.3720.10">
    <property type="entry name" value="MetI-like"/>
    <property type="match status" value="1"/>
</dbReference>
<proteinExistence type="predicted"/>
<dbReference type="EMBL" id="CAEZZK010000168">
    <property type="protein sequence ID" value="CAB4764253.1"/>
    <property type="molecule type" value="Genomic_DNA"/>
</dbReference>
<accession>A0A6J6UZX4</accession>
<evidence type="ECO:0000259" key="8">
    <source>
        <dbReference type="PROSITE" id="PS50928"/>
    </source>
</evidence>
<evidence type="ECO:0000313" key="11">
    <source>
        <dbReference type="EMBL" id="CAB4674928.1"/>
    </source>
</evidence>
<dbReference type="InterPro" id="IPR000515">
    <property type="entry name" value="MetI-like"/>
</dbReference>
<evidence type="ECO:0000313" key="13">
    <source>
        <dbReference type="EMBL" id="CAB4813345.1"/>
    </source>
</evidence>
<dbReference type="PANTHER" id="PTHR43163">
    <property type="entry name" value="DIPEPTIDE TRANSPORT SYSTEM PERMEASE PROTEIN DPPB-RELATED"/>
    <property type="match status" value="1"/>
</dbReference>
<evidence type="ECO:0000256" key="7">
    <source>
        <dbReference type="SAM" id="Phobius"/>
    </source>
</evidence>
<dbReference type="EMBL" id="CAEZSE010000080">
    <property type="protein sequence ID" value="CAB4535087.1"/>
    <property type="molecule type" value="Genomic_DNA"/>
</dbReference>
<gene>
    <name evidence="9" type="ORF">UFOPK1353_00600</name>
    <name evidence="10" type="ORF">UFOPK1826_00839</name>
    <name evidence="11" type="ORF">UFOPK2292_01013</name>
    <name evidence="12" type="ORF">UFOPK2855_00873</name>
    <name evidence="13" type="ORF">UFOPK3026_01259</name>
    <name evidence="14" type="ORF">UFOPK4020_00822</name>
    <name evidence="15" type="ORF">UFOPK4345_00418</name>
</gene>
<evidence type="ECO:0000256" key="1">
    <source>
        <dbReference type="ARBA" id="ARBA00004651"/>
    </source>
</evidence>
<dbReference type="InterPro" id="IPR045621">
    <property type="entry name" value="BPD_transp_1_N"/>
</dbReference>
<feature type="transmembrane region" description="Helical" evidence="7">
    <location>
        <begin position="183"/>
        <end position="201"/>
    </location>
</feature>
<evidence type="ECO:0000256" key="3">
    <source>
        <dbReference type="ARBA" id="ARBA00022475"/>
    </source>
</evidence>
<dbReference type="PANTHER" id="PTHR43163:SF3">
    <property type="entry name" value="PEPTIDE ABC TRANSPORTER PERMEASE PROTEIN"/>
    <property type="match status" value="1"/>
</dbReference>
<dbReference type="AlphaFoldDB" id="A0A6J6UZX4"/>
<dbReference type="GO" id="GO:0005886">
    <property type="term" value="C:plasma membrane"/>
    <property type="evidence" value="ECO:0007669"/>
    <property type="project" value="UniProtKB-SubCell"/>
</dbReference>
<name>A0A6J6UZX4_9ZZZZ</name>
<dbReference type="EMBL" id="CAEZWU010000156">
    <property type="protein sequence ID" value="CAB4674928.1"/>
    <property type="molecule type" value="Genomic_DNA"/>
</dbReference>
<feature type="transmembrane region" description="Helical" evidence="7">
    <location>
        <begin position="138"/>
        <end position="163"/>
    </location>
</feature>
<dbReference type="EMBL" id="CAFBOV010000152">
    <property type="protein sequence ID" value="CAB5001038.1"/>
    <property type="molecule type" value="Genomic_DNA"/>
</dbReference>
<comment type="subcellular location">
    <subcellularLocation>
        <location evidence="1">Cell membrane</location>
        <topology evidence="1">Multi-pass membrane protein</topology>
    </subcellularLocation>
</comment>
<evidence type="ECO:0000313" key="14">
    <source>
        <dbReference type="EMBL" id="CAB5001038.1"/>
    </source>
</evidence>
<feature type="transmembrane region" description="Helical" evidence="7">
    <location>
        <begin position="244"/>
        <end position="266"/>
    </location>
</feature>
<evidence type="ECO:0000256" key="4">
    <source>
        <dbReference type="ARBA" id="ARBA00022692"/>
    </source>
</evidence>
<evidence type="ECO:0000256" key="5">
    <source>
        <dbReference type="ARBA" id="ARBA00022989"/>
    </source>
</evidence>
<dbReference type="GO" id="GO:0055085">
    <property type="term" value="P:transmembrane transport"/>
    <property type="evidence" value="ECO:0007669"/>
    <property type="project" value="InterPro"/>
</dbReference>
<dbReference type="InterPro" id="IPR035906">
    <property type="entry name" value="MetI-like_sf"/>
</dbReference>
<dbReference type="EMBL" id="CAFBQV010000045">
    <property type="protein sequence ID" value="CAB5062051.1"/>
    <property type="molecule type" value="Genomic_DNA"/>
</dbReference>
<sequence length="321" mass="34641">MKASILRFVIKRIALGLLTLFIVSLLIFAVTQALPADPAEAMLGREATPEALAALRTEFGLDKPIVSQYTNWLFGIFGGDLGTSYATSTPVGEYIGPRVSASFFLLLIAAVGSIPLSIVIGANAALRRDRKFDTTSSLVSLILAAMPEFVVGTILTIIFSTTIWQLLPAVTYLEVGAPPWSDIKGLTLPVLTLLISVTPYVSRVMRAAMVEVLESDYVEMARLKGMDERTVLWRHAMPNAVGPAFQVIALNLAYLAGGVIIVERLFNFPGIGSALADAVRSRDLPVIQFLALIIAGVYVLTNLLADIGTVLVTPRLRTRLK</sequence>
<evidence type="ECO:0000313" key="12">
    <source>
        <dbReference type="EMBL" id="CAB4764253.1"/>
    </source>
</evidence>
<dbReference type="Pfam" id="PF00528">
    <property type="entry name" value="BPD_transp_1"/>
    <property type="match status" value="1"/>
</dbReference>
<protein>
    <submittedName>
        <fullName evidence="12">Unannotated protein</fullName>
    </submittedName>
</protein>
<evidence type="ECO:0000313" key="10">
    <source>
        <dbReference type="EMBL" id="CAB4603490.1"/>
    </source>
</evidence>
<dbReference type="SUPFAM" id="SSF161098">
    <property type="entry name" value="MetI-like"/>
    <property type="match status" value="1"/>
</dbReference>
<keyword evidence="5 7" id="KW-1133">Transmembrane helix</keyword>
<evidence type="ECO:0000256" key="2">
    <source>
        <dbReference type="ARBA" id="ARBA00022448"/>
    </source>
</evidence>
<evidence type="ECO:0000313" key="9">
    <source>
        <dbReference type="EMBL" id="CAB4535087.1"/>
    </source>
</evidence>
<dbReference type="PROSITE" id="PS50928">
    <property type="entry name" value="ABC_TM1"/>
    <property type="match status" value="1"/>
</dbReference>
<dbReference type="Pfam" id="PF19300">
    <property type="entry name" value="BPD_transp_1_N"/>
    <property type="match status" value="1"/>
</dbReference>
<dbReference type="EMBL" id="CAFAAP010000216">
    <property type="protein sequence ID" value="CAB4813345.1"/>
    <property type="molecule type" value="Genomic_DNA"/>
</dbReference>
<feature type="domain" description="ABC transmembrane type-1" evidence="8">
    <location>
        <begin position="99"/>
        <end position="305"/>
    </location>
</feature>
<evidence type="ECO:0000256" key="6">
    <source>
        <dbReference type="ARBA" id="ARBA00023136"/>
    </source>
</evidence>
<keyword evidence="4 7" id="KW-0812">Transmembrane</keyword>
<evidence type="ECO:0000313" key="15">
    <source>
        <dbReference type="EMBL" id="CAB5062051.1"/>
    </source>
</evidence>
<feature type="transmembrane region" description="Helical" evidence="7">
    <location>
        <begin position="103"/>
        <end position="126"/>
    </location>
</feature>
<keyword evidence="6 7" id="KW-0472">Membrane</keyword>
<feature type="transmembrane region" description="Helical" evidence="7">
    <location>
        <begin position="286"/>
        <end position="312"/>
    </location>
</feature>
<keyword evidence="2" id="KW-0813">Transport</keyword>
<dbReference type="EMBL" id="CAEZUN010000095">
    <property type="protein sequence ID" value="CAB4603490.1"/>
    <property type="molecule type" value="Genomic_DNA"/>
</dbReference>
<dbReference type="CDD" id="cd06261">
    <property type="entry name" value="TM_PBP2"/>
    <property type="match status" value="1"/>
</dbReference>
<organism evidence="12">
    <name type="scientific">freshwater metagenome</name>
    <dbReference type="NCBI Taxonomy" id="449393"/>
    <lineage>
        <taxon>unclassified sequences</taxon>
        <taxon>metagenomes</taxon>
        <taxon>ecological metagenomes</taxon>
    </lineage>
</organism>